<keyword evidence="2" id="KW-0812">Transmembrane</keyword>
<name>A0A5P1X0S9_9LACO</name>
<feature type="transmembrane region" description="Helical" evidence="2">
    <location>
        <begin position="492"/>
        <end position="516"/>
    </location>
</feature>
<evidence type="ECO:0000259" key="3">
    <source>
        <dbReference type="Pfam" id="PF09972"/>
    </source>
</evidence>
<evidence type="ECO:0000313" key="6">
    <source>
        <dbReference type="Proteomes" id="UP000325295"/>
    </source>
</evidence>
<feature type="domain" description="DUF2207" evidence="3">
    <location>
        <begin position="43"/>
        <end position="250"/>
    </location>
</feature>
<protein>
    <submittedName>
        <fullName evidence="5">DUF2207 domain-containing protein</fullName>
    </submittedName>
</protein>
<keyword evidence="2" id="KW-0472">Membrane</keyword>
<feature type="region of interest" description="Disordered" evidence="1">
    <location>
        <begin position="670"/>
        <end position="689"/>
    </location>
</feature>
<dbReference type="InterPro" id="IPR048389">
    <property type="entry name" value="YciQ-like_C"/>
</dbReference>
<organism evidence="5 6">
    <name type="scientific">Paucilactobacillus nenjiangensis</name>
    <dbReference type="NCBI Taxonomy" id="1296540"/>
    <lineage>
        <taxon>Bacteria</taxon>
        <taxon>Bacillati</taxon>
        <taxon>Bacillota</taxon>
        <taxon>Bacilli</taxon>
        <taxon>Lactobacillales</taxon>
        <taxon>Lactobacillaceae</taxon>
        <taxon>Paucilactobacillus</taxon>
    </lineage>
</organism>
<evidence type="ECO:0000256" key="2">
    <source>
        <dbReference type="SAM" id="Phobius"/>
    </source>
</evidence>
<evidence type="ECO:0000259" key="4">
    <source>
        <dbReference type="Pfam" id="PF20990"/>
    </source>
</evidence>
<dbReference type="InterPro" id="IPR018702">
    <property type="entry name" value="DUF2207"/>
</dbReference>
<accession>A0A5P1X0S9</accession>
<keyword evidence="2" id="KW-1133">Transmembrane helix</keyword>
<evidence type="ECO:0000313" key="5">
    <source>
        <dbReference type="EMBL" id="QER67093.1"/>
    </source>
</evidence>
<dbReference type="Pfam" id="PF09972">
    <property type="entry name" value="DUF2207"/>
    <property type="match status" value="1"/>
</dbReference>
<feature type="domain" description="Predicted membrane protein YciQ-like C-terminal" evidence="4">
    <location>
        <begin position="530"/>
        <end position="636"/>
    </location>
</feature>
<evidence type="ECO:0000256" key="1">
    <source>
        <dbReference type="SAM" id="MobiDB-lite"/>
    </source>
</evidence>
<dbReference type="EMBL" id="CP043939">
    <property type="protein sequence ID" value="QER67093.1"/>
    <property type="molecule type" value="Genomic_DNA"/>
</dbReference>
<dbReference type="OrthoDB" id="2138002at2"/>
<dbReference type="KEGG" id="lnn:F0161_03860"/>
<sequence>MIRYLGRIVMKNWGNWRIVGCVLISLLMVSFFGIQSVKAADYTIKEVNMSAVVDKTGGAAVTERVTYHFNEPKNGVYIVQDTAGLGQMSQVAVSELVNQTKWNANDAYTKQEGWMPYQLVYSAQNGSQNVFTFNKNMDGHEKNSDGLNTIKIYRPTDTTKDLTVQAKFYLSSVAKKYSDTGEVNWKMIGSNWDVPIEQVKLTVKLPSQSGSVRAWKHSSADPIQKLVVHDGVIKARASNVNNFVEIHTLFNRQALAAAPSKNQARLKSALDVEKQITQRTNTRSMLKHADVVIAIVMTIVFVGLTIRAWLKNGALVRRNKTLEKSHRFDLPTLTPTLAAAVYSYDQNSSGMTNDVLSTYLMEAQQTGQIEIEQIVPLKHPKRAKKQKDFVIRAEPDAEIDLYVRRLIDLIGNGHQVSTEDIKESKVSSAMVGEQTSFNQRMLEKIRRLKIVNPDYVTARNRLDKLQVRFNILMLFWLVLDILVFLLGNLSAWLLIVIVAVIMMFMAILTVGITKLFSNKIDNQSYHAIEINKNGFGVMFFFCMGYVGFMIMGNFVALGAIVVNAILMLIVKGAFKNKYTPFNEDGYQQWTELKQFKTMLHHLDRFDQADLPDQMLWGEVLVYAVGLKEAKRVQRQLKSIYGEAVVDSTIGNQMIYANYFSGSNAFTASGSSGSSGGSGGGGGGSGGGAF</sequence>
<keyword evidence="6" id="KW-1185">Reference proteome</keyword>
<feature type="compositionally biased region" description="Gly residues" evidence="1">
    <location>
        <begin position="672"/>
        <end position="689"/>
    </location>
</feature>
<feature type="domain" description="Predicted membrane protein YciQ-like C-terminal" evidence="4">
    <location>
        <begin position="325"/>
        <end position="509"/>
    </location>
</feature>
<feature type="transmembrane region" description="Helical" evidence="2">
    <location>
        <begin position="291"/>
        <end position="310"/>
    </location>
</feature>
<gene>
    <name evidence="5" type="ORF">F0161_03860</name>
</gene>
<dbReference type="AlphaFoldDB" id="A0A5P1X0S9"/>
<proteinExistence type="predicted"/>
<dbReference type="Pfam" id="PF20990">
    <property type="entry name" value="DUF2207_C"/>
    <property type="match status" value="2"/>
</dbReference>
<feature type="transmembrane region" description="Helical" evidence="2">
    <location>
        <begin position="537"/>
        <end position="570"/>
    </location>
</feature>
<dbReference type="Proteomes" id="UP000325295">
    <property type="component" value="Chromosome"/>
</dbReference>
<reference evidence="5 6" key="1">
    <citation type="submission" date="2019-09" db="EMBL/GenBank/DDBJ databases">
        <title>Complete Genome Sequence of Lactobacillus nenjiangensis SH-Y15, isolated from sauerkraut.</title>
        <authorList>
            <person name="Yang H."/>
        </authorList>
    </citation>
    <scope>NUCLEOTIDE SEQUENCE [LARGE SCALE GENOMIC DNA]</scope>
    <source>
        <strain evidence="5 6">SH-Y15</strain>
    </source>
</reference>
<feature type="transmembrane region" description="Helical" evidence="2">
    <location>
        <begin position="469"/>
        <end position="486"/>
    </location>
</feature>